<dbReference type="InParanoid" id="B9R7P0"/>
<dbReference type="InterPro" id="IPR011009">
    <property type="entry name" value="Kinase-like_dom_sf"/>
</dbReference>
<keyword evidence="7 10" id="KW-1133">Transmembrane helix</keyword>
<evidence type="ECO:0000256" key="3">
    <source>
        <dbReference type="ARBA" id="ARBA00022692"/>
    </source>
</evidence>
<dbReference type="InterPro" id="IPR036779">
    <property type="entry name" value="LysM_dom_sf"/>
</dbReference>
<evidence type="ECO:0000256" key="1">
    <source>
        <dbReference type="ARBA" id="ARBA00004162"/>
    </source>
</evidence>
<keyword evidence="3 10" id="KW-0812">Transmembrane</keyword>
<dbReference type="Gene3D" id="3.30.200.20">
    <property type="entry name" value="Phosphorylase Kinase, domain 1"/>
    <property type="match status" value="1"/>
</dbReference>
<dbReference type="SUPFAM" id="SSF56112">
    <property type="entry name" value="Protein kinase-like (PK-like)"/>
    <property type="match status" value="1"/>
</dbReference>
<dbReference type="Gene3D" id="3.10.350.10">
    <property type="entry name" value="LysM domain"/>
    <property type="match status" value="1"/>
</dbReference>
<evidence type="ECO:0000313" key="14">
    <source>
        <dbReference type="EMBL" id="EEF52520.1"/>
    </source>
</evidence>
<evidence type="ECO:0000256" key="7">
    <source>
        <dbReference type="ARBA" id="ARBA00022989"/>
    </source>
</evidence>
<dbReference type="InterPro" id="IPR018392">
    <property type="entry name" value="LysM"/>
</dbReference>
<evidence type="ECO:0000256" key="4">
    <source>
        <dbReference type="ARBA" id="ARBA00022729"/>
    </source>
</evidence>
<dbReference type="Gene3D" id="1.10.510.10">
    <property type="entry name" value="Transferase(Phosphotransferase) domain 1"/>
    <property type="match status" value="1"/>
</dbReference>
<evidence type="ECO:0000313" key="15">
    <source>
        <dbReference type="Proteomes" id="UP000008311"/>
    </source>
</evidence>
<dbReference type="EMBL" id="EQ973772">
    <property type="protein sequence ID" value="EEF52520.1"/>
    <property type="molecule type" value="Genomic_DNA"/>
</dbReference>
<dbReference type="InterPro" id="IPR052611">
    <property type="entry name" value="Plant_RLK_LysM"/>
</dbReference>
<proteinExistence type="predicted"/>
<dbReference type="STRING" id="3988.B9R7P0"/>
<dbReference type="PANTHER" id="PTHR45927">
    <property type="entry name" value="LYSM-DOMAIN RECEPTOR-LIKE KINASE-RELATED"/>
    <property type="match status" value="1"/>
</dbReference>
<dbReference type="Pfam" id="PF00069">
    <property type="entry name" value="Pkinase"/>
    <property type="match status" value="1"/>
</dbReference>
<dbReference type="GO" id="GO:0004672">
    <property type="term" value="F:protein kinase activity"/>
    <property type="evidence" value="ECO:0007669"/>
    <property type="project" value="InterPro"/>
</dbReference>
<dbReference type="Pfam" id="PF23473">
    <property type="entry name" value="LysM3_LYK4_5"/>
    <property type="match status" value="1"/>
</dbReference>
<dbReference type="InterPro" id="IPR000719">
    <property type="entry name" value="Prot_kinase_dom"/>
</dbReference>
<keyword evidence="14" id="KW-0418">Kinase</keyword>
<dbReference type="PANTHER" id="PTHR45927:SF7">
    <property type="entry name" value="LYSM-DOMAIN RECEPTOR-LIKE KINASE"/>
    <property type="match status" value="1"/>
</dbReference>
<feature type="signal peptide" evidence="11">
    <location>
        <begin position="1"/>
        <end position="20"/>
    </location>
</feature>
<keyword evidence="6" id="KW-0067">ATP-binding</keyword>
<keyword evidence="9" id="KW-1015">Disulfide bond</keyword>
<keyword evidence="8 10" id="KW-0472">Membrane</keyword>
<sequence length="637" mass="70922">MDQFLLSLLTLGLFISFTYAQQNYSANSALDCNSSDETGPSPAFLYTCNGQNRTCQAFLIFRSRPPYDSAPTISALTSASQEELARFNNVTGLSEFPLNKEVIVPVSCSCLGQYYQANTSFQVASDHSYFTIASQTYEGLSTCASLKKANIYGEFDLALGAELQVPLRCACPTASQVRNETKYLLTFPISESDHIAAIAERFNVSKESIIDANGLRESPTIYPDTTILIPLTTEPSNSQTIIHENPTEVSPPLASPPDNRRSKRKLYEKVGITAACSLLVLSIIVVILFLLRKDRRHKFPEINRRREQEDLRLEIASVEQVLKVFGLEEVKKATDNFSSKHIIKGSLYWGEFNGQILAIKKMNRDVSKEVNILKRINHFNLIKLHGVCENLGCFYLFFEYMKNGSLQEWLSRERFEDVGSWNQRIQIALDIANGLFYLHSFTEPACVHKDITSGHILLDNNLRAKIANFSLARAAANAVLTKHIEGTRGYMAPEYVQAGQVTPKIDVYAFGIVLLELITGKDAVFMRDGKETLLSKAIFSVMEKENAEAELAFVIDPSFTGGRQSKLALRLARVSLACLTQVPARRPSMGEVVSTLVKIQTELAKSESLNVNSIDVAVPVWCSSIGENDWRAEAISK</sequence>
<evidence type="ECO:0000256" key="10">
    <source>
        <dbReference type="SAM" id="Phobius"/>
    </source>
</evidence>
<feature type="domain" description="Protein kinase" evidence="12">
    <location>
        <begin position="316"/>
        <end position="603"/>
    </location>
</feature>
<dbReference type="Proteomes" id="UP000008311">
    <property type="component" value="Unassembled WGS sequence"/>
</dbReference>
<dbReference type="GO" id="GO:0005886">
    <property type="term" value="C:plasma membrane"/>
    <property type="evidence" value="ECO:0007669"/>
    <property type="project" value="UniProtKB-SubCell"/>
</dbReference>
<evidence type="ECO:0000256" key="5">
    <source>
        <dbReference type="ARBA" id="ARBA00022741"/>
    </source>
</evidence>
<evidence type="ECO:0000256" key="6">
    <source>
        <dbReference type="ARBA" id="ARBA00022840"/>
    </source>
</evidence>
<dbReference type="AlphaFoldDB" id="B9R7P0"/>
<dbReference type="CDD" id="cd00118">
    <property type="entry name" value="LysM"/>
    <property type="match status" value="1"/>
</dbReference>
<dbReference type="KEGG" id="rcu:8260932"/>
<dbReference type="InterPro" id="IPR056562">
    <property type="entry name" value="LysM2_CERK1_LYK3_4_5"/>
</dbReference>
<feature type="domain" description="LysM" evidence="13">
    <location>
        <begin position="185"/>
        <end position="229"/>
    </location>
</feature>
<accession>B9R7P0</accession>
<feature type="chain" id="PRO_5002888387" evidence="11">
    <location>
        <begin position="21"/>
        <end position="637"/>
    </location>
</feature>
<feature type="transmembrane region" description="Helical" evidence="10">
    <location>
        <begin position="270"/>
        <end position="291"/>
    </location>
</feature>
<name>B9R7P0_RICCO</name>
<keyword evidence="2" id="KW-1003">Cell membrane</keyword>
<evidence type="ECO:0000256" key="2">
    <source>
        <dbReference type="ARBA" id="ARBA00022475"/>
    </source>
</evidence>
<keyword evidence="14" id="KW-0808">Transferase</keyword>
<evidence type="ECO:0000259" key="12">
    <source>
        <dbReference type="PROSITE" id="PS50011"/>
    </source>
</evidence>
<keyword evidence="15" id="KW-1185">Reference proteome</keyword>
<dbReference type="GO" id="GO:0005524">
    <property type="term" value="F:ATP binding"/>
    <property type="evidence" value="ECO:0007669"/>
    <property type="project" value="UniProtKB-KW"/>
</dbReference>
<evidence type="ECO:0000256" key="8">
    <source>
        <dbReference type="ARBA" id="ARBA00023136"/>
    </source>
</evidence>
<comment type="subcellular location">
    <subcellularLocation>
        <location evidence="1">Cell membrane</location>
        <topology evidence="1">Single-pass membrane protein</topology>
    </subcellularLocation>
</comment>
<keyword evidence="5" id="KW-0547">Nucleotide-binding</keyword>
<organism evidence="14 15">
    <name type="scientific">Ricinus communis</name>
    <name type="common">Castor bean</name>
    <dbReference type="NCBI Taxonomy" id="3988"/>
    <lineage>
        <taxon>Eukaryota</taxon>
        <taxon>Viridiplantae</taxon>
        <taxon>Streptophyta</taxon>
        <taxon>Embryophyta</taxon>
        <taxon>Tracheophyta</taxon>
        <taxon>Spermatophyta</taxon>
        <taxon>Magnoliopsida</taxon>
        <taxon>eudicotyledons</taxon>
        <taxon>Gunneridae</taxon>
        <taxon>Pentapetalae</taxon>
        <taxon>rosids</taxon>
        <taxon>fabids</taxon>
        <taxon>Malpighiales</taxon>
        <taxon>Euphorbiaceae</taxon>
        <taxon>Acalyphoideae</taxon>
        <taxon>Acalypheae</taxon>
        <taxon>Ricinus</taxon>
    </lineage>
</organism>
<gene>
    <name evidence="14" type="ORF">RCOM_1593420</name>
</gene>
<dbReference type="InterPro" id="IPR056563">
    <property type="entry name" value="LysM3_LYK4_5"/>
</dbReference>
<protein>
    <submittedName>
        <fullName evidence="14">Serine-threonine protein kinase, plant-type, putative</fullName>
    </submittedName>
</protein>
<evidence type="ECO:0000256" key="9">
    <source>
        <dbReference type="ARBA" id="ARBA00023157"/>
    </source>
</evidence>
<dbReference type="OrthoDB" id="4062651at2759"/>
<reference evidence="15" key="1">
    <citation type="journal article" date="2010" name="Nat. Biotechnol.">
        <title>Draft genome sequence of the oilseed species Ricinus communis.</title>
        <authorList>
            <person name="Chan A.P."/>
            <person name="Crabtree J."/>
            <person name="Zhao Q."/>
            <person name="Lorenzi H."/>
            <person name="Orvis J."/>
            <person name="Puiu D."/>
            <person name="Melake-Berhan A."/>
            <person name="Jones K.M."/>
            <person name="Redman J."/>
            <person name="Chen G."/>
            <person name="Cahoon E.B."/>
            <person name="Gedil M."/>
            <person name="Stanke M."/>
            <person name="Haas B.J."/>
            <person name="Wortman J.R."/>
            <person name="Fraser-Liggett C.M."/>
            <person name="Ravel J."/>
            <person name="Rabinowicz P.D."/>
        </authorList>
    </citation>
    <scope>NUCLEOTIDE SEQUENCE [LARGE SCALE GENOMIC DNA]</scope>
    <source>
        <strain evidence="15">cv. Hale</strain>
    </source>
</reference>
<keyword evidence="4 11" id="KW-0732">Signal</keyword>
<dbReference type="PROSITE" id="PS51782">
    <property type="entry name" value="LYSM"/>
    <property type="match status" value="1"/>
</dbReference>
<dbReference type="eggNOG" id="ENOG502QSV7">
    <property type="taxonomic scope" value="Eukaryota"/>
</dbReference>
<evidence type="ECO:0000256" key="11">
    <source>
        <dbReference type="SAM" id="SignalP"/>
    </source>
</evidence>
<dbReference type="FunFam" id="1.10.510.10:FF:000468">
    <property type="entry name" value="PTI1-like tyrosine-protein kinase 3"/>
    <property type="match status" value="1"/>
</dbReference>
<dbReference type="InterPro" id="IPR056561">
    <property type="entry name" value="NFP_LYK_LysM1"/>
</dbReference>
<dbReference type="SUPFAM" id="SSF54106">
    <property type="entry name" value="LysM domain"/>
    <property type="match status" value="1"/>
</dbReference>
<dbReference type="GO" id="GO:0051707">
    <property type="term" value="P:response to other organism"/>
    <property type="evidence" value="ECO:0007669"/>
    <property type="project" value="UniProtKB-ARBA"/>
</dbReference>
<evidence type="ECO:0000259" key="13">
    <source>
        <dbReference type="PROSITE" id="PS51782"/>
    </source>
</evidence>
<dbReference type="PROSITE" id="PS50011">
    <property type="entry name" value="PROTEIN_KINASE_DOM"/>
    <property type="match status" value="1"/>
</dbReference>
<dbReference type="Pfam" id="PF23446">
    <property type="entry name" value="LysM1_NFP_LYK"/>
    <property type="match status" value="1"/>
</dbReference>
<dbReference type="Pfam" id="PF23472">
    <property type="entry name" value="LysM2_CERK1_LYK3_4_5"/>
    <property type="match status" value="1"/>
</dbReference>